<name>H6X4Z1_9CAUD</name>
<dbReference type="OrthoDB" id="29544at10239"/>
<proteinExistence type="predicted"/>
<dbReference type="RefSeq" id="YP_007007689.1">
    <property type="nucleotide sequence ID" value="NC_019526.1"/>
</dbReference>
<sequence length="688" mass="70825">MSLSNLNSTNSKSMLINSGTFRSGVYITSPNQLLSYTDTNGMNAAYYYTGVLPYTTISNTPTSDSPLWKVLYIADKYSYLKTDIVPITSGGTGANTVAAANTAFGLGTGDSPTFQGLNILYSGNEPRINLNNSVLRSNAGNSLVISAQQGIYLRPAGDNVSTSQILYSPAGTLTMTGTSVNISGSLTLGSALALASGGTGATDAPTARTNLGLGTSAVVNTGTSGATVPLLSTANTWSSTQTIQGNLVVGVSGTSTINLGASAFMRDNGSKSLIITSNSASDASPAGLYLRPMGDTVSNVQIYGNSTGWSVNGNTQISGTFSNTGNASFLNSAYTVDSTGMYASSTGKVLGAVGTPWSTTYTNTLTSGTSAQLYLNSTSGTINLQNSGVTTYTYTSSAFSPATTGKNSAAVGTPWSITYSNSITSGTSTALTLNGTSSNINMQIAGTTILQLGSSNLIINNNIGIQSKNTSNTALDLIKIDSSNISQIGNTSIPTNINSSVNPTVKVGANTYTLYSTGNKPTVSAFRASYLTTAGSDSKQTLTTSNTPQTLLVNTITAAASIITANTSTGTFLSNVTQGMMLCISAQIIREVTGGGDVYWMMFLETSPDGTTWTPVTGSNRIVTLSSSTTNEMKQVDFSVAIQSTAGTYLRIRHACTDSTKTVSVISKDSLFAGVPISSGLIVSFLTI</sequence>
<dbReference type="EMBL" id="JQ513383">
    <property type="protein sequence ID" value="AFA44805.1"/>
    <property type="molecule type" value="Genomic_DNA"/>
</dbReference>
<organism evidence="1 2">
    <name type="scientific">Klebsiella phage vB_KleM_RaK2</name>
    <dbReference type="NCBI Taxonomy" id="1147094"/>
    <lineage>
        <taxon>Viruses</taxon>
        <taxon>Duplodnaviria</taxon>
        <taxon>Heunggongvirae</taxon>
        <taxon>Uroviricota</taxon>
        <taxon>Caudoviricetes</taxon>
        <taxon>Alcyoneusvirus</taxon>
        <taxon>Alcyoneusvirus RaK2</taxon>
    </lineage>
</organism>
<evidence type="ECO:0000313" key="2">
    <source>
        <dbReference type="Proteomes" id="UP000007524"/>
    </source>
</evidence>
<gene>
    <name evidence="1" type="ORF">RaK2_00534</name>
</gene>
<reference evidence="1 2" key="1">
    <citation type="journal article" date="2012" name="J. Virol.">
        <title>Genome of Klebsiella sp.-Infecting Bacteriophage vB_KleM_RaK2.</title>
        <authorList>
            <person name="Simoliunas E."/>
            <person name="Kaliniene L."/>
            <person name="Truncaite L."/>
            <person name="Klausa V."/>
            <person name="Zajanckauskaite A."/>
            <person name="Meskys R."/>
        </authorList>
    </citation>
    <scope>NUCLEOTIDE SEQUENCE [LARGE SCALE GENOMIC DNA]</scope>
</reference>
<dbReference type="Proteomes" id="UP000007524">
    <property type="component" value="Segment"/>
</dbReference>
<dbReference type="KEGG" id="vg:14013122"/>
<keyword evidence="2" id="KW-1185">Reference proteome</keyword>
<accession>H6X4Z1</accession>
<evidence type="ECO:0000313" key="1">
    <source>
        <dbReference type="EMBL" id="AFA44805.1"/>
    </source>
</evidence>
<dbReference type="GeneID" id="14013122"/>
<protein>
    <submittedName>
        <fullName evidence="1">Putative structural protein</fullName>
    </submittedName>
</protein>